<dbReference type="PROSITE" id="PS00699">
    <property type="entry name" value="NITROGENASE_1_1"/>
    <property type="match status" value="2"/>
</dbReference>
<name>A0A4V2E2U3_9CYAN</name>
<dbReference type="GO" id="GO:0065003">
    <property type="term" value="P:protein-containing complex assembly"/>
    <property type="evidence" value="ECO:0007669"/>
    <property type="project" value="InterPro"/>
</dbReference>
<dbReference type="PANTHER" id="PTHR42956">
    <property type="entry name" value="NITROGENASE IRON-MOLYBDENUM COFACTOR BIOSYNTHESIS PROTEIN NIFE"/>
    <property type="match status" value="1"/>
</dbReference>
<dbReference type="InterPro" id="IPR049939">
    <property type="entry name" value="NifE-like"/>
</dbReference>
<comment type="pathway">
    <text evidence="2">Cofactor biosynthesis; Fe-Mo cofactor biosynthesis.</text>
</comment>
<dbReference type="NCBIfam" id="NF011047">
    <property type="entry name" value="PRK14477.1"/>
    <property type="match status" value="1"/>
</dbReference>
<comment type="caution">
    <text evidence="9">The sequence shown here is derived from an EMBL/GenBank/DDBJ whole genome shotgun (WGS) entry which is preliminary data.</text>
</comment>
<comment type="function">
    <text evidence="1">This protein may play a role in the biosynthesis of the prosthetic group of nitrogenase (FeMo cofactor).</text>
</comment>
<protein>
    <recommendedName>
        <fullName evidence="4">Nitrogenase iron-molybdenum cofactor biosynthesis protein NifE</fullName>
    </recommendedName>
    <alternativeName>
        <fullName evidence="5">Nitrogenase iron-molybdenum cofactor biosynthesis protein NifN</fullName>
    </alternativeName>
</protein>
<reference evidence="9 10" key="1">
    <citation type="submission" date="2018-11" db="EMBL/GenBank/DDBJ databases">
        <title>Whole genome sequencing of an environmental sample.</title>
        <authorList>
            <person name="Sarangi A.N."/>
            <person name="Singh D."/>
            <person name="Tripathy S."/>
        </authorList>
    </citation>
    <scope>NUCLEOTIDE SEQUENCE [LARGE SCALE GENOMIC DNA]</scope>
    <source>
        <strain evidence="9 10">Lakshadweep</strain>
    </source>
</reference>
<dbReference type="EMBL" id="QVFV01000002">
    <property type="protein sequence ID" value="RZM79756.1"/>
    <property type="molecule type" value="Genomic_DNA"/>
</dbReference>
<dbReference type="Pfam" id="PF00148">
    <property type="entry name" value="Oxidored_nitro"/>
    <property type="match status" value="2"/>
</dbReference>
<dbReference type="CDD" id="cd01968">
    <property type="entry name" value="Nitrogenase_NifE_I"/>
    <property type="match status" value="1"/>
</dbReference>
<evidence type="ECO:0000256" key="2">
    <source>
        <dbReference type="ARBA" id="ARBA00005155"/>
    </source>
</evidence>
<feature type="domain" description="Nitrogenase/oxidoreductase component 1" evidence="8">
    <location>
        <begin position="505"/>
        <end position="909"/>
    </location>
</feature>
<sequence length="995" mass="107882">MTSTKPKISELLTQPGCEHNHEKNGKGHNKACKQQAKPGAAQGGCAFDGASITLVPITDAAHLVHGPIACAGNSWGGRGSLSSGPLLYKMGFTTDLSENDIIFGGEKKLYKAIQDVKERYSPAAVFVYSTCVTALIGDDLDAVCKAAADKFGLPVIPVHAPGFTGSKNLGNRLAGEALLASVIGTAEPTYTTPYDINLIGEYNIAGELWGVLPLFDKLGIRVLAKITGDARYEEVAYAHRAKLNIVICSKALINLATKMEDRYGIPYIEESFYGVEDMNRCLRNIAYQLGDMNLQARVEALIAQETAQLDEQLAPYRERLQGKRVVISTGGVKSWSIISAAQDLGIKVVATSTKKSTEADKARINALLGKDGMTIEKGGAQELLSIISKTKADLLIAGGRNQFTALKARIPFLHVNQERHNPYSGYGGLVEMAKELDETIYSPVWQEVRRPAPWDVEAAKRSQDAWWIPNRLETLQQQPTPNPDDTVTKVIARRKAVAVNPLKQSQPLGAAIAFLGIQGAIPLFHGSQGCTAFAKVLLVGHFQEAIPLATTAMGEVSTVLGGDENVDTGLLTVIEKTQPELVGLFTTGLTEVRGDDMNGILKQFHNDHPELQVPIVFASTPDYKGSLEDGFAAAVESLMRDLPEAGEVNLRQVTLLMSSAYGPGDVEELREIVESFGLRPIVVPDLSTSLDGHLEDLNYATTTTGGTPIADLKAIGQSAVTFVIGRSLTGAAAILSERFGTPAIPFDQLTGLEGVDRFLDVLSKLSGYQVPQKYQRQRRRVQDAMLDTHFYFGRKKVAIAAEPDLLYNTAWWLQSTGVEIQAAVTATKSPLLKHLPTDKVYIGDFEDFEELAAGADLWIANSKVRPVARRHGIPLYLHGFPMLDQLGNGQRCTVGYRGTLDMLFAIGNIFLKADEERVHALVHEWRDGCFDRTTPVDVHLPVAIEAALNALQRNGEKFADPFMTCAGEAIANPAIFPQGEVSTDPTTFRRGGTVP</sequence>
<dbReference type="InterPro" id="IPR005975">
    <property type="entry name" value="Nase_Mo-Fe_CF"/>
</dbReference>
<dbReference type="GO" id="GO:0016163">
    <property type="term" value="F:nitrogenase activity"/>
    <property type="evidence" value="ECO:0007669"/>
    <property type="project" value="InterPro"/>
</dbReference>
<dbReference type="Gene3D" id="3.40.50.1980">
    <property type="entry name" value="Nitrogenase molybdenum iron protein domain"/>
    <property type="match status" value="4"/>
</dbReference>
<dbReference type="OrthoDB" id="9767044at2"/>
<dbReference type="Proteomes" id="UP000292459">
    <property type="component" value="Unassembled WGS sequence"/>
</dbReference>
<comment type="similarity">
    <text evidence="3 7">Belongs to the NifD/NifK/NifE/NifN family.</text>
</comment>
<evidence type="ECO:0000256" key="6">
    <source>
        <dbReference type="ARBA" id="ARBA00023231"/>
    </source>
</evidence>
<dbReference type="InterPro" id="IPR005973">
    <property type="entry name" value="NifE"/>
</dbReference>
<evidence type="ECO:0000313" key="9">
    <source>
        <dbReference type="EMBL" id="RZM79756.1"/>
    </source>
</evidence>
<evidence type="ECO:0000256" key="1">
    <source>
        <dbReference type="ARBA" id="ARBA00003171"/>
    </source>
</evidence>
<dbReference type="PROSITE" id="PS00090">
    <property type="entry name" value="NITROGENASE_1_2"/>
    <property type="match status" value="1"/>
</dbReference>
<dbReference type="NCBIfam" id="TIGR01285">
    <property type="entry name" value="nifN"/>
    <property type="match status" value="1"/>
</dbReference>
<dbReference type="AlphaFoldDB" id="A0A4V2E2U3"/>
<dbReference type="NCBIfam" id="TIGR01283">
    <property type="entry name" value="nifE"/>
    <property type="match status" value="1"/>
</dbReference>
<dbReference type="PANTHER" id="PTHR42956:SF1">
    <property type="entry name" value="NITROGENASE IRON-MOLYBDENUM COFACTOR BIOSYNTHESIS PROTEIN NIFE"/>
    <property type="match status" value="1"/>
</dbReference>
<keyword evidence="10" id="KW-1185">Reference proteome</keyword>
<dbReference type="InterPro" id="IPR000510">
    <property type="entry name" value="Nase/OxRdtase_comp1"/>
</dbReference>
<evidence type="ECO:0000256" key="3">
    <source>
        <dbReference type="ARBA" id="ARBA00011002"/>
    </source>
</evidence>
<dbReference type="Gene3D" id="3.40.50.12380">
    <property type="entry name" value="Nitrogenase MoFe cofactor biosynthesis protein NifE, C-terminal"/>
    <property type="match status" value="1"/>
</dbReference>
<dbReference type="InterPro" id="IPR000318">
    <property type="entry name" value="Nase_comp1_CS"/>
</dbReference>
<dbReference type="SUPFAM" id="SSF53807">
    <property type="entry name" value="Helical backbone' metal receptor"/>
    <property type="match status" value="2"/>
</dbReference>
<evidence type="ECO:0000256" key="5">
    <source>
        <dbReference type="ARBA" id="ARBA00013282"/>
    </source>
</evidence>
<feature type="domain" description="Nitrogenase/oxidoreductase component 1" evidence="8">
    <location>
        <begin position="45"/>
        <end position="440"/>
    </location>
</feature>
<keyword evidence="6 7" id="KW-0535">Nitrogen fixation</keyword>
<dbReference type="Gene3D" id="6.10.250.1090">
    <property type="match status" value="1"/>
</dbReference>
<dbReference type="UniPathway" id="UPA00782"/>
<evidence type="ECO:0000259" key="8">
    <source>
        <dbReference type="Pfam" id="PF00148"/>
    </source>
</evidence>
<evidence type="ECO:0000256" key="4">
    <source>
        <dbReference type="ARBA" id="ARBA00013280"/>
    </source>
</evidence>
<proteinExistence type="inferred from homology"/>
<dbReference type="CDD" id="cd01966">
    <property type="entry name" value="Nitrogenase_NifN_1"/>
    <property type="match status" value="1"/>
</dbReference>
<evidence type="ECO:0000313" key="10">
    <source>
        <dbReference type="Proteomes" id="UP000292459"/>
    </source>
</evidence>
<gene>
    <name evidence="9" type="ORF">DYY88_13780</name>
</gene>
<accession>A0A4V2E2U3</accession>
<organism evidence="9 10">
    <name type="scientific">Leptolyngbya iicbica LK</name>
    <dbReference type="NCBI Taxonomy" id="2294035"/>
    <lineage>
        <taxon>Bacteria</taxon>
        <taxon>Bacillati</taxon>
        <taxon>Cyanobacteriota</taxon>
        <taxon>Cyanophyceae</taxon>
        <taxon>Leptolyngbyales</taxon>
        <taxon>Leptolyngbyaceae</taxon>
        <taxon>Leptolyngbya group</taxon>
        <taxon>Leptolyngbya</taxon>
        <taxon>Leptolyngbya iicbica</taxon>
    </lineage>
</organism>
<dbReference type="RefSeq" id="WP_084607087.1">
    <property type="nucleotide sequence ID" value="NZ_QVFV01000002.1"/>
</dbReference>
<evidence type="ECO:0000256" key="7">
    <source>
        <dbReference type="RuleBase" id="RU004021"/>
    </source>
</evidence>